<comment type="caution">
    <text evidence="1">The sequence shown here is derived from an EMBL/GenBank/DDBJ whole genome shotgun (WGS) entry which is preliminary data.</text>
</comment>
<accession>A0AAD6WDJ3</accession>
<organism evidence="1 2">
    <name type="scientific">Populus alba x Populus x berolinensis</name>
    <dbReference type="NCBI Taxonomy" id="444605"/>
    <lineage>
        <taxon>Eukaryota</taxon>
        <taxon>Viridiplantae</taxon>
        <taxon>Streptophyta</taxon>
        <taxon>Embryophyta</taxon>
        <taxon>Tracheophyta</taxon>
        <taxon>Spermatophyta</taxon>
        <taxon>Magnoliopsida</taxon>
        <taxon>eudicotyledons</taxon>
        <taxon>Gunneridae</taxon>
        <taxon>Pentapetalae</taxon>
        <taxon>rosids</taxon>
        <taxon>fabids</taxon>
        <taxon>Malpighiales</taxon>
        <taxon>Salicaceae</taxon>
        <taxon>Saliceae</taxon>
        <taxon>Populus</taxon>
    </lineage>
</organism>
<dbReference type="EMBL" id="JAQIZT010000002">
    <property type="protein sequence ID" value="KAJ7008392.1"/>
    <property type="molecule type" value="Genomic_DNA"/>
</dbReference>
<dbReference type="Proteomes" id="UP001164929">
    <property type="component" value="Chromosome 2"/>
</dbReference>
<proteinExistence type="predicted"/>
<evidence type="ECO:0000313" key="1">
    <source>
        <dbReference type="EMBL" id="KAJ7008392.1"/>
    </source>
</evidence>
<reference evidence="1" key="1">
    <citation type="journal article" date="2023" name="Mol. Ecol. Resour.">
        <title>Chromosome-level genome assembly of a triploid poplar Populus alba 'Berolinensis'.</title>
        <authorList>
            <person name="Chen S."/>
            <person name="Yu Y."/>
            <person name="Wang X."/>
            <person name="Wang S."/>
            <person name="Zhang T."/>
            <person name="Zhou Y."/>
            <person name="He R."/>
            <person name="Meng N."/>
            <person name="Wang Y."/>
            <person name="Liu W."/>
            <person name="Liu Z."/>
            <person name="Liu J."/>
            <person name="Guo Q."/>
            <person name="Huang H."/>
            <person name="Sederoff R.R."/>
            <person name="Wang G."/>
            <person name="Qu G."/>
            <person name="Chen S."/>
        </authorList>
    </citation>
    <scope>NUCLEOTIDE SEQUENCE</scope>
    <source>
        <strain evidence="1">SC-2020</strain>
    </source>
</reference>
<protein>
    <submittedName>
        <fullName evidence="1">Uncharacterized protein</fullName>
    </submittedName>
</protein>
<name>A0AAD6WDJ3_9ROSI</name>
<dbReference type="AlphaFoldDB" id="A0AAD6WDJ3"/>
<keyword evidence="2" id="KW-1185">Reference proteome</keyword>
<gene>
    <name evidence="1" type="ORF">NC653_007155</name>
</gene>
<evidence type="ECO:0000313" key="2">
    <source>
        <dbReference type="Proteomes" id="UP001164929"/>
    </source>
</evidence>
<sequence>MVEFRKKSNNHVKFPSKRKTVNAIEAVSGKTPCHTLPLPACTDVVVHLPNTIILIAPASAEVGLIVASSSLRPPNSSEGILASRPIEVPLLRNLVRTNVQYNSKMTNFGSRRVIPSPASP</sequence>